<organism evidence="7 8">
    <name type="scientific">Oesophagostomum dentatum</name>
    <name type="common">Nodular worm</name>
    <dbReference type="NCBI Taxonomy" id="61180"/>
    <lineage>
        <taxon>Eukaryota</taxon>
        <taxon>Metazoa</taxon>
        <taxon>Ecdysozoa</taxon>
        <taxon>Nematoda</taxon>
        <taxon>Chromadorea</taxon>
        <taxon>Rhabditida</taxon>
        <taxon>Rhabditina</taxon>
        <taxon>Rhabditomorpha</taxon>
        <taxon>Strongyloidea</taxon>
        <taxon>Strongylidae</taxon>
        <taxon>Oesophagostomum</taxon>
    </lineage>
</organism>
<sequence>MAQAQNAPRKGPFVHVASAVASQLSRFMTGDEGAYANESRSHEMLAAGCAVGVACTFSTPIGGVLFSIEVTSAYFAVRNYWRGFIAALTAATTFRVVRLVVRSSEVTVLAYGQTNFPDESFFPEEIPVFAIVGLLCGLAGAMFVKCHRSLVLSLKKSRFCKKFLTE</sequence>
<dbReference type="InterPro" id="IPR050970">
    <property type="entry name" value="Cl_channel_volt-gated"/>
</dbReference>
<evidence type="ECO:0000313" key="8">
    <source>
        <dbReference type="Proteomes" id="UP000053660"/>
    </source>
</evidence>
<reference evidence="7 8" key="1">
    <citation type="submission" date="2014-03" db="EMBL/GenBank/DDBJ databases">
        <title>Draft genome of the hookworm Oesophagostomum dentatum.</title>
        <authorList>
            <person name="Mitreva M."/>
        </authorList>
    </citation>
    <scope>NUCLEOTIDE SEQUENCE [LARGE SCALE GENOMIC DNA]</scope>
    <source>
        <strain evidence="7 8">OD-Hann</strain>
    </source>
</reference>
<protein>
    <submittedName>
        <fullName evidence="7">Chloride transporter, ClC family</fullName>
    </submittedName>
</protein>
<feature type="non-terminal residue" evidence="7">
    <location>
        <position position="166"/>
    </location>
</feature>
<evidence type="ECO:0000256" key="6">
    <source>
        <dbReference type="SAM" id="Phobius"/>
    </source>
</evidence>
<accession>A0A0B1SND1</accession>
<dbReference type="GO" id="GO:0005886">
    <property type="term" value="C:plasma membrane"/>
    <property type="evidence" value="ECO:0007669"/>
    <property type="project" value="TreeGrafter"/>
</dbReference>
<dbReference type="OrthoDB" id="4564at2759"/>
<keyword evidence="8" id="KW-1185">Reference proteome</keyword>
<evidence type="ECO:0000256" key="2">
    <source>
        <dbReference type="ARBA" id="ARBA00022692"/>
    </source>
</evidence>
<proteinExistence type="predicted"/>
<feature type="transmembrane region" description="Helical" evidence="6">
    <location>
        <begin position="45"/>
        <end position="68"/>
    </location>
</feature>
<gene>
    <name evidence="7" type="ORF">OESDEN_14874</name>
</gene>
<dbReference type="EMBL" id="KN564018">
    <property type="protein sequence ID" value="KHJ85401.1"/>
    <property type="molecule type" value="Genomic_DNA"/>
</dbReference>
<dbReference type="Proteomes" id="UP000053660">
    <property type="component" value="Unassembled WGS sequence"/>
</dbReference>
<dbReference type="PANTHER" id="PTHR45720">
    <property type="entry name" value="CHLORIDE CHANNEL PROTEIN 2"/>
    <property type="match status" value="1"/>
</dbReference>
<dbReference type="InterPro" id="IPR014743">
    <property type="entry name" value="Cl-channel_core"/>
</dbReference>
<comment type="subcellular location">
    <subcellularLocation>
        <location evidence="1">Membrane</location>
        <topology evidence="1">Multi-pass membrane protein</topology>
    </subcellularLocation>
</comment>
<feature type="transmembrane region" description="Helical" evidence="6">
    <location>
        <begin position="80"/>
        <end position="101"/>
    </location>
</feature>
<dbReference type="Pfam" id="PF00654">
    <property type="entry name" value="Voltage_CLC"/>
    <property type="match status" value="1"/>
</dbReference>
<dbReference type="InterPro" id="IPR001807">
    <property type="entry name" value="ClC"/>
</dbReference>
<dbReference type="AlphaFoldDB" id="A0A0B1SND1"/>
<evidence type="ECO:0000256" key="5">
    <source>
        <dbReference type="ARBA" id="ARBA00023136"/>
    </source>
</evidence>
<evidence type="ECO:0000313" key="7">
    <source>
        <dbReference type="EMBL" id="KHJ85401.1"/>
    </source>
</evidence>
<dbReference type="SUPFAM" id="SSF81340">
    <property type="entry name" value="Clc chloride channel"/>
    <property type="match status" value="1"/>
</dbReference>
<dbReference type="Gene3D" id="1.10.3080.10">
    <property type="entry name" value="Clc chloride channel"/>
    <property type="match status" value="1"/>
</dbReference>
<evidence type="ECO:0000256" key="3">
    <source>
        <dbReference type="ARBA" id="ARBA00022737"/>
    </source>
</evidence>
<evidence type="ECO:0000256" key="4">
    <source>
        <dbReference type="ARBA" id="ARBA00022989"/>
    </source>
</evidence>
<feature type="transmembrane region" description="Helical" evidence="6">
    <location>
        <begin position="126"/>
        <end position="146"/>
    </location>
</feature>
<dbReference type="PANTHER" id="PTHR45720:SF10">
    <property type="entry name" value="CHLORIDE CHANNEL PROTEIN 2"/>
    <property type="match status" value="1"/>
</dbReference>
<name>A0A0B1SND1_OESDE</name>
<keyword evidence="5 6" id="KW-0472">Membrane</keyword>
<evidence type="ECO:0000256" key="1">
    <source>
        <dbReference type="ARBA" id="ARBA00004141"/>
    </source>
</evidence>
<keyword evidence="2 6" id="KW-0812">Transmembrane</keyword>
<keyword evidence="4 6" id="KW-1133">Transmembrane helix</keyword>
<dbReference type="GO" id="GO:0005247">
    <property type="term" value="F:voltage-gated chloride channel activity"/>
    <property type="evidence" value="ECO:0007669"/>
    <property type="project" value="TreeGrafter"/>
</dbReference>
<keyword evidence="3" id="KW-0677">Repeat</keyword>